<comment type="caution">
    <text evidence="4">The sequence shown here is derived from an EMBL/GenBank/DDBJ whole genome shotgun (WGS) entry which is preliminary data.</text>
</comment>
<dbReference type="SMART" id="SM00421">
    <property type="entry name" value="HTH_LUXR"/>
    <property type="match status" value="1"/>
</dbReference>
<accession>A0A2D0N3G0</accession>
<dbReference type="GO" id="GO:0006355">
    <property type="term" value="P:regulation of DNA-templated transcription"/>
    <property type="evidence" value="ECO:0007669"/>
    <property type="project" value="InterPro"/>
</dbReference>
<dbReference type="OrthoDB" id="9806995at2"/>
<feature type="domain" description="HTH luxR-type" evidence="3">
    <location>
        <begin position="898"/>
        <end position="955"/>
    </location>
</feature>
<evidence type="ECO:0000259" key="3">
    <source>
        <dbReference type="SMART" id="SM00421"/>
    </source>
</evidence>
<dbReference type="Gene3D" id="2.130.10.10">
    <property type="entry name" value="YVTN repeat-like/Quinoprotein amine dehydrogenase"/>
    <property type="match status" value="2"/>
</dbReference>
<dbReference type="SUPFAM" id="SSF69322">
    <property type="entry name" value="Tricorn protease domain 2"/>
    <property type="match status" value="1"/>
</dbReference>
<dbReference type="InterPro" id="IPR016032">
    <property type="entry name" value="Sig_transdc_resp-reg_C-effctor"/>
</dbReference>
<reference evidence="4 5" key="1">
    <citation type="submission" date="2017-10" db="EMBL/GenBank/DDBJ databases">
        <title>The draft genome sequence of Lewinella nigricans NBRC 102662.</title>
        <authorList>
            <person name="Wang K."/>
        </authorList>
    </citation>
    <scope>NUCLEOTIDE SEQUENCE [LARGE SCALE GENOMIC DNA]</scope>
    <source>
        <strain evidence="4 5">NBRC 102662</strain>
    </source>
</reference>
<dbReference type="Gene3D" id="1.10.10.10">
    <property type="entry name" value="Winged helix-like DNA-binding domain superfamily/Winged helix DNA-binding domain"/>
    <property type="match status" value="1"/>
</dbReference>
<keyword evidence="5" id="KW-1185">Reference proteome</keyword>
<evidence type="ECO:0000256" key="1">
    <source>
        <dbReference type="SAM" id="Coils"/>
    </source>
</evidence>
<gene>
    <name evidence="4" type="ORF">CRP01_29355</name>
</gene>
<dbReference type="InterPro" id="IPR015943">
    <property type="entry name" value="WD40/YVTN_repeat-like_dom_sf"/>
</dbReference>
<dbReference type="Proteomes" id="UP000223913">
    <property type="component" value="Unassembled WGS sequence"/>
</dbReference>
<keyword evidence="1" id="KW-0175">Coiled coil</keyword>
<protein>
    <recommendedName>
        <fullName evidence="3">HTH luxR-type domain-containing protein</fullName>
    </recommendedName>
</protein>
<dbReference type="GO" id="GO:0003677">
    <property type="term" value="F:DNA binding"/>
    <property type="evidence" value="ECO:0007669"/>
    <property type="project" value="InterPro"/>
</dbReference>
<proteinExistence type="predicted"/>
<dbReference type="AlphaFoldDB" id="A0A2D0N3G0"/>
<dbReference type="InterPro" id="IPR013783">
    <property type="entry name" value="Ig-like_fold"/>
</dbReference>
<dbReference type="RefSeq" id="WP_099153631.1">
    <property type="nucleotide sequence ID" value="NZ_PDUD01000035.1"/>
</dbReference>
<dbReference type="InterPro" id="IPR036388">
    <property type="entry name" value="WH-like_DNA-bd_sf"/>
</dbReference>
<keyword evidence="2" id="KW-0472">Membrane</keyword>
<dbReference type="EMBL" id="PDUD01000035">
    <property type="protein sequence ID" value="PHN02916.1"/>
    <property type="molecule type" value="Genomic_DNA"/>
</dbReference>
<feature type="coiled-coil region" evidence="1">
    <location>
        <begin position="785"/>
        <end position="856"/>
    </location>
</feature>
<organism evidence="4 5">
    <name type="scientific">Flavilitoribacter nigricans (strain ATCC 23147 / DSM 23189 / NBRC 102662 / NCIMB 1420 / SS-2)</name>
    <name type="common">Lewinella nigricans</name>
    <dbReference type="NCBI Taxonomy" id="1122177"/>
    <lineage>
        <taxon>Bacteria</taxon>
        <taxon>Pseudomonadati</taxon>
        <taxon>Bacteroidota</taxon>
        <taxon>Saprospiria</taxon>
        <taxon>Saprospirales</taxon>
        <taxon>Lewinellaceae</taxon>
        <taxon>Flavilitoribacter</taxon>
    </lineage>
</organism>
<evidence type="ECO:0000313" key="4">
    <source>
        <dbReference type="EMBL" id="PHN02916.1"/>
    </source>
</evidence>
<evidence type="ECO:0000256" key="2">
    <source>
        <dbReference type="SAM" id="Phobius"/>
    </source>
</evidence>
<dbReference type="Gene3D" id="2.60.40.10">
    <property type="entry name" value="Immunoglobulins"/>
    <property type="match status" value="1"/>
</dbReference>
<name>A0A2D0N3G0_FLAN2</name>
<sequence length="958" mass="109861">MSFSRHISKYIFRIVILSLFTGPAHAFIGKYPIQNFTTSDYKAGIQNIDFAQNRDMTLFVANNLGVLAFNGNEWETHAFKTGKKQRSLAFDDTTNRLYIGSQGEFGFFEKNWNYISLINKIPEDFKEFDEVWDVFILHSKVYFCTFQGIYVYDGQSIKVISVEEGLDRSFLVNGKLFTQTSRGQLLEMNGDELTASYPQGQKDQILAGIIPQDDGLLLFYNSGTIEYANFFGVTSDEYQTLSAALQGKYVNHVLQLSDSRLAISTQTAGLFLYDLQQQTMEHITKQDGLQTNACLRAFQDFAGDLWVGMQNGLAIIDINSPIRLINQEIDIQGSGYEAFETDGGTYYTTSNGIYFSERGAAKSIFLSGTEGPAYGMQEISGKLYAGHHTGLFILEDRTARRVAATDGLWQIKPLHSQPGYAIGGTYSGLYLFQVNKNMELEAVQKIAGFNESSRFFEEDQKGRIWVGQFYKGLYRLQLEEQLTSATVKKISVAEELPINEQIILSSCNNEIQIATRSGIYKLDQTSDRIVRSDFLFDEIGPQPVYLLVQDRQKNIHVYADNKVGYFRQISASNYQYIPSSLFQLRYSFNNDLLHISVNTSKGVLFNANEGFIFYDPALEGRTLPENPLVISRVYSVTEDSVLYSRKPFASKPDRPVELAIKQKTKVLQFHVESFQFQDVNNQQFRYYLKGFDEDYGPWTNSTTKEYTNLTAGDYEFIVDIRNALGEITSSKPLLLRVTPPFYKSLWAKALYLIVVIWVLLLLFRMQQRHYKQKAVKIEEGKQAALAAKQQELIEVEQRKEEELLQLEEAKMKSELDHLNQLLAASTMNLVVKNEFMETIREDLNEVKQKGKNVETKRALEKIVREIDTTLRLQEDWEQFKHHFDRVHGDFLGRLRNQFVDLTPNEQKLSAFLRLNLDTKEIANLMGISIRGVEVARYRLRKKLDLEKGQNLTKFILEY</sequence>
<keyword evidence="2" id="KW-1133">Transmembrane helix</keyword>
<dbReference type="SUPFAM" id="SSF46894">
    <property type="entry name" value="C-terminal effector domain of the bipartite response regulators"/>
    <property type="match status" value="1"/>
</dbReference>
<evidence type="ECO:0000313" key="5">
    <source>
        <dbReference type="Proteomes" id="UP000223913"/>
    </source>
</evidence>
<keyword evidence="2" id="KW-0812">Transmembrane</keyword>
<feature type="transmembrane region" description="Helical" evidence="2">
    <location>
        <begin position="745"/>
        <end position="763"/>
    </location>
</feature>
<dbReference type="InterPro" id="IPR000792">
    <property type="entry name" value="Tscrpt_reg_LuxR_C"/>
</dbReference>